<keyword evidence="3" id="KW-1185">Reference proteome</keyword>
<proteinExistence type="predicted"/>
<dbReference type="RefSeq" id="WP_235705457.1">
    <property type="nucleotide sequence ID" value="NZ_JAKGBZ010000041.1"/>
</dbReference>
<evidence type="ECO:0000313" key="2">
    <source>
        <dbReference type="EMBL" id="MCF3948172.1"/>
    </source>
</evidence>
<keyword evidence="2" id="KW-0808">Transferase</keyword>
<organism evidence="2 3">
    <name type="scientific">Acidiphilium iwatense</name>
    <dbReference type="NCBI Taxonomy" id="768198"/>
    <lineage>
        <taxon>Bacteria</taxon>
        <taxon>Pseudomonadati</taxon>
        <taxon>Pseudomonadota</taxon>
        <taxon>Alphaproteobacteria</taxon>
        <taxon>Acetobacterales</taxon>
        <taxon>Acidocellaceae</taxon>
        <taxon>Acidiphilium</taxon>
    </lineage>
</organism>
<dbReference type="GO" id="GO:0008168">
    <property type="term" value="F:methyltransferase activity"/>
    <property type="evidence" value="ECO:0007669"/>
    <property type="project" value="UniProtKB-KW"/>
</dbReference>
<feature type="domain" description="Methyltransferase type 11" evidence="1">
    <location>
        <begin position="228"/>
        <end position="275"/>
    </location>
</feature>
<name>A0ABS9DZJ6_9PROT</name>
<dbReference type="EMBL" id="JAKGBZ010000041">
    <property type="protein sequence ID" value="MCF3948172.1"/>
    <property type="molecule type" value="Genomic_DNA"/>
</dbReference>
<gene>
    <name evidence="2" type="ORF">L2A60_15970</name>
</gene>
<keyword evidence="2" id="KW-0489">Methyltransferase</keyword>
<dbReference type="Pfam" id="PF08241">
    <property type="entry name" value="Methyltransf_11"/>
    <property type="match status" value="1"/>
</dbReference>
<reference evidence="2 3" key="1">
    <citation type="submission" date="2022-01" db="EMBL/GenBank/DDBJ databases">
        <authorList>
            <person name="Won M."/>
            <person name="Kim S.-J."/>
            <person name="Kwon S.-W."/>
        </authorList>
    </citation>
    <scope>NUCLEOTIDE SEQUENCE [LARGE SCALE GENOMIC DNA]</scope>
    <source>
        <strain evidence="2 3">KCTC 23505</strain>
    </source>
</reference>
<dbReference type="Gene3D" id="3.40.50.150">
    <property type="entry name" value="Vaccinia Virus protein VP39"/>
    <property type="match status" value="1"/>
</dbReference>
<dbReference type="SUPFAM" id="SSF53335">
    <property type="entry name" value="S-adenosyl-L-methionine-dependent methyltransferases"/>
    <property type="match status" value="1"/>
</dbReference>
<evidence type="ECO:0000313" key="3">
    <source>
        <dbReference type="Proteomes" id="UP001521209"/>
    </source>
</evidence>
<dbReference type="CDD" id="cd02440">
    <property type="entry name" value="AdoMet_MTases"/>
    <property type="match status" value="1"/>
</dbReference>
<comment type="caution">
    <text evidence="2">The sequence shown here is derived from an EMBL/GenBank/DDBJ whole genome shotgun (WGS) entry which is preliminary data.</text>
</comment>
<protein>
    <submittedName>
        <fullName evidence="2">Class I SAM-dependent methyltransferase</fullName>
    </submittedName>
</protein>
<sequence length="386" mass="41187">MPAHIDLPHNPIETPVIAIAGWVAAQTPPRSITVAVNGTTIPHELATRPDVRDAMADFVFTSGVTAMANLLSLPPATRLDIVIDADGDRAARRMEVADALYAHWSDDGAIRAANRAFCLARLICPARRAGTASLDIRPRAIRCRACGTEFAQNGTALDMISVKLAIEANLVSSANVSANPYTPEALALIERVTSRGGVVLDCGAGSRPLRMKGVVNLEIVDYASTDVLAIGEALPFADASFDGALSLAVLEHVRDPFRCARELLRVVKPGGELLIDVPFLQPVHGFPHHYYNMTAQGLSNLFGDGARVLSCVVPPHGHPIFGVQWLLRDYLAGLPADVAADFGAMTVNDIVALNAPAFLGDPRAHMLNPDAQTTVACLNSLHIWKL</sequence>
<evidence type="ECO:0000259" key="1">
    <source>
        <dbReference type="Pfam" id="PF08241"/>
    </source>
</evidence>
<accession>A0ABS9DZJ6</accession>
<dbReference type="InterPro" id="IPR029063">
    <property type="entry name" value="SAM-dependent_MTases_sf"/>
</dbReference>
<dbReference type="GO" id="GO:0032259">
    <property type="term" value="P:methylation"/>
    <property type="evidence" value="ECO:0007669"/>
    <property type="project" value="UniProtKB-KW"/>
</dbReference>
<dbReference type="Proteomes" id="UP001521209">
    <property type="component" value="Unassembled WGS sequence"/>
</dbReference>
<dbReference type="InterPro" id="IPR013216">
    <property type="entry name" value="Methyltransf_11"/>
</dbReference>